<dbReference type="EMBL" id="JATAAI010000003">
    <property type="protein sequence ID" value="KAK1747008.1"/>
    <property type="molecule type" value="Genomic_DNA"/>
</dbReference>
<proteinExistence type="predicted"/>
<feature type="compositionally biased region" description="Polar residues" evidence="1">
    <location>
        <begin position="409"/>
        <end position="420"/>
    </location>
</feature>
<dbReference type="AlphaFoldDB" id="A0AAD8YIQ0"/>
<protein>
    <submittedName>
        <fullName evidence="2">Uncharacterized protein</fullName>
    </submittedName>
</protein>
<dbReference type="PANTHER" id="PTHR48148:SF2">
    <property type="entry name" value="PA14 DOMAIN-CONTAINING PROTEIN"/>
    <property type="match status" value="1"/>
</dbReference>
<gene>
    <name evidence="2" type="ORF">QTG54_002352</name>
</gene>
<feature type="compositionally biased region" description="Polar residues" evidence="1">
    <location>
        <begin position="124"/>
        <end position="153"/>
    </location>
</feature>
<reference evidence="2" key="1">
    <citation type="submission" date="2023-06" db="EMBL/GenBank/DDBJ databases">
        <title>Survivors Of The Sea: Transcriptome response of Skeletonema marinoi to long-term dormancy.</title>
        <authorList>
            <person name="Pinder M.I.M."/>
            <person name="Kourtchenko O."/>
            <person name="Robertson E.K."/>
            <person name="Larsson T."/>
            <person name="Maumus F."/>
            <person name="Osuna-Cruz C.M."/>
            <person name="Vancaester E."/>
            <person name="Stenow R."/>
            <person name="Vandepoele K."/>
            <person name="Ploug H."/>
            <person name="Bruchert V."/>
            <person name="Godhe A."/>
            <person name="Topel M."/>
        </authorList>
    </citation>
    <scope>NUCLEOTIDE SEQUENCE</scope>
    <source>
        <strain evidence="2">R05AC</strain>
    </source>
</reference>
<feature type="compositionally biased region" description="Low complexity" evidence="1">
    <location>
        <begin position="157"/>
        <end position="272"/>
    </location>
</feature>
<name>A0AAD8YIQ0_9STRA</name>
<accession>A0AAD8YIQ0</accession>
<comment type="caution">
    <text evidence="2">The sequence shown here is derived from an EMBL/GenBank/DDBJ whole genome shotgun (WGS) entry which is preliminary data.</text>
</comment>
<evidence type="ECO:0000313" key="2">
    <source>
        <dbReference type="EMBL" id="KAK1747008.1"/>
    </source>
</evidence>
<feature type="region of interest" description="Disordered" evidence="1">
    <location>
        <begin position="325"/>
        <end position="426"/>
    </location>
</feature>
<feature type="compositionally biased region" description="Basic and acidic residues" evidence="1">
    <location>
        <begin position="364"/>
        <end position="378"/>
    </location>
</feature>
<keyword evidence="3" id="KW-1185">Reference proteome</keyword>
<feature type="compositionally biased region" description="Acidic residues" evidence="1">
    <location>
        <begin position="325"/>
        <end position="363"/>
    </location>
</feature>
<dbReference type="PRINTS" id="PR01217">
    <property type="entry name" value="PRICHEXTENSN"/>
</dbReference>
<dbReference type="Proteomes" id="UP001224775">
    <property type="component" value="Unassembled WGS sequence"/>
</dbReference>
<feature type="region of interest" description="Disordered" evidence="1">
    <location>
        <begin position="76"/>
        <end position="280"/>
    </location>
</feature>
<organism evidence="2 3">
    <name type="scientific">Skeletonema marinoi</name>
    <dbReference type="NCBI Taxonomy" id="267567"/>
    <lineage>
        <taxon>Eukaryota</taxon>
        <taxon>Sar</taxon>
        <taxon>Stramenopiles</taxon>
        <taxon>Ochrophyta</taxon>
        <taxon>Bacillariophyta</taxon>
        <taxon>Coscinodiscophyceae</taxon>
        <taxon>Thalassiosirophycidae</taxon>
        <taxon>Thalassiosirales</taxon>
        <taxon>Skeletonemataceae</taxon>
        <taxon>Skeletonema</taxon>
        <taxon>Skeletonema marinoi-dohrnii complex</taxon>
    </lineage>
</organism>
<sequence length="426" mass="45942">MHPVRSNASSLPIYGMKQSKMRPQQILIMVLCAGVQSLSAGRTSYDRKIDTYTHEDNYGRGLQIDWTAFAQELAEKNKPTPTPTRSGSWGIITRVPTNQIEQVDEKPVRTRFPTKPPSRHPTRMPTTSPSEYPTLQPSTTPSAMPSVLPTTHPSLMPSSQPTSNPSDNPSSSPTTQPSVSPSDQPTGAPSDQPSATPTTLPSTSPSYQPTSSPSESPSYKPSASPSSLPTNVPSSSPSVSPTSQPSATPSSQPTSAPSASPSIQPTSAAPSTQPTEDNEVQVILKAGTGTGSSDGVKFTVLGSTVVIIVSALIVRRGLVWGKGDVDEDEEEDIEEGEEDDIEEEEDDIEEEPENQEEKQEEDELQRISHLEEGRDNGRPKIAYPLPPSAAIDTRTYKSKERSGLAPFHNMSSRRQSNNLSPIYHYG</sequence>
<dbReference type="PANTHER" id="PTHR48148">
    <property type="entry name" value="KERATINOCYTE PROLINE-RICH PROTEIN"/>
    <property type="match status" value="1"/>
</dbReference>
<evidence type="ECO:0000313" key="3">
    <source>
        <dbReference type="Proteomes" id="UP001224775"/>
    </source>
</evidence>
<evidence type="ECO:0000256" key="1">
    <source>
        <dbReference type="SAM" id="MobiDB-lite"/>
    </source>
</evidence>